<feature type="chain" id="PRO_5026649451" evidence="1">
    <location>
        <begin position="23"/>
        <end position="92"/>
    </location>
</feature>
<organism evidence="2">
    <name type="scientific">Xenopsylla cheopis</name>
    <name type="common">Oriental rat flea</name>
    <name type="synonym">Pulex cheopis</name>
    <dbReference type="NCBI Taxonomy" id="163159"/>
    <lineage>
        <taxon>Eukaryota</taxon>
        <taxon>Metazoa</taxon>
        <taxon>Ecdysozoa</taxon>
        <taxon>Arthropoda</taxon>
        <taxon>Hexapoda</taxon>
        <taxon>Insecta</taxon>
        <taxon>Pterygota</taxon>
        <taxon>Neoptera</taxon>
        <taxon>Endopterygota</taxon>
        <taxon>Siphonaptera</taxon>
        <taxon>Pulicidae</taxon>
        <taxon>Xenopsyllinae</taxon>
        <taxon>Xenopsylla</taxon>
    </lineage>
</organism>
<dbReference type="EMBL" id="GIIL01006534">
    <property type="protein sequence ID" value="NOV50260.1"/>
    <property type="molecule type" value="Transcribed_RNA"/>
</dbReference>
<keyword evidence="1" id="KW-0732">Signal</keyword>
<feature type="signal peptide" evidence="1">
    <location>
        <begin position="1"/>
        <end position="22"/>
    </location>
</feature>
<accession>A0A6M2DX56</accession>
<reference evidence="2" key="1">
    <citation type="submission" date="2020-03" db="EMBL/GenBank/DDBJ databases">
        <title>Transcriptomic Profiling of the Digestive Tract of the Rat Flea, Xenopsylla cheopis, Following Blood Feeding and Infection with Yersinia pestis.</title>
        <authorList>
            <person name="Bland D.M."/>
            <person name="Martens C.A."/>
            <person name="Virtaneva K."/>
            <person name="Kanakabandi K."/>
            <person name="Long D."/>
            <person name="Rosenke R."/>
            <person name="Saturday G.A."/>
            <person name="Hoyt F.H."/>
            <person name="Bruno D.P."/>
            <person name="Ribeiro J.M.C."/>
            <person name="Hinnebusch J."/>
        </authorList>
    </citation>
    <scope>NUCLEOTIDE SEQUENCE</scope>
</reference>
<dbReference type="AlphaFoldDB" id="A0A6M2DX56"/>
<sequence>MKGSTCIVVLCMCIFVVLECNGLVVRECHDLEENGGHCNHPNMELGKCLRVCEGPHSASSDCLGDCCRCKQGFNMDYSTCQCNLHTDPIGNI</sequence>
<protein>
    <submittedName>
        <fullName evidence="2">Putative secreted protein</fullName>
    </submittedName>
</protein>
<proteinExistence type="predicted"/>
<name>A0A6M2DX56_XENCH</name>
<evidence type="ECO:0000256" key="1">
    <source>
        <dbReference type="SAM" id="SignalP"/>
    </source>
</evidence>
<evidence type="ECO:0000313" key="2">
    <source>
        <dbReference type="EMBL" id="NOV50260.1"/>
    </source>
</evidence>